<evidence type="ECO:0000256" key="1">
    <source>
        <dbReference type="ARBA" id="ARBA00006226"/>
    </source>
</evidence>
<dbReference type="eggNOG" id="COG3668">
    <property type="taxonomic scope" value="Bacteria"/>
</dbReference>
<dbReference type="STRING" id="228410.NE2114"/>
<comment type="similarity">
    <text evidence="1 3">Belongs to the RelE toxin family.</text>
</comment>
<dbReference type="HOGENOM" id="CLU_147162_3_0_4"/>
<evidence type="ECO:0000313" key="4">
    <source>
        <dbReference type="EMBL" id="CAD86025.1"/>
    </source>
</evidence>
<dbReference type="InterPro" id="IPR035093">
    <property type="entry name" value="RelE/ParE_toxin_dom_sf"/>
</dbReference>
<dbReference type="AlphaFoldDB" id="Q82T19"/>
<dbReference type="PhylomeDB" id="Q82T19"/>
<gene>
    <name evidence="4" type="ordered locus">NE2114</name>
</gene>
<organism evidence="4 5">
    <name type="scientific">Nitrosomonas europaea (strain ATCC 19718 / CIP 103999 / KCTC 2705 / NBRC 14298)</name>
    <dbReference type="NCBI Taxonomy" id="228410"/>
    <lineage>
        <taxon>Bacteria</taxon>
        <taxon>Pseudomonadati</taxon>
        <taxon>Pseudomonadota</taxon>
        <taxon>Betaproteobacteria</taxon>
        <taxon>Nitrosomonadales</taxon>
        <taxon>Nitrosomonadaceae</taxon>
        <taxon>Nitrosomonas</taxon>
    </lineage>
</organism>
<dbReference type="KEGG" id="neu:NE2114"/>
<evidence type="ECO:0000256" key="2">
    <source>
        <dbReference type="ARBA" id="ARBA00022649"/>
    </source>
</evidence>
<dbReference type="GeneID" id="87105252"/>
<evidence type="ECO:0000313" key="5">
    <source>
        <dbReference type="Proteomes" id="UP000001416"/>
    </source>
</evidence>
<dbReference type="InterPro" id="IPR007712">
    <property type="entry name" value="RelE/ParE_toxin"/>
</dbReference>
<dbReference type="PANTHER" id="PTHR33755:SF9">
    <property type="entry name" value="TOXIN PARE1"/>
    <property type="match status" value="1"/>
</dbReference>
<sequence>MKHYLLSPEAKTDITNIRQYTTQQWGKTQADKYILRLRERMRWLADNPMLGRARDEIKEGYRSFSEGDHVIFYRMAGSAIEVIGIPHQNMDIEQNLSSGNLLLPDIADYEPEDG</sequence>
<proteinExistence type="inferred from homology"/>
<dbReference type="OrthoDB" id="516834at2"/>
<reference evidence="4 5" key="1">
    <citation type="journal article" date="2003" name="J. Bacteriol.">
        <title>Complete genome sequence of the ammonia-oxidizing bacterium and obligate chemolithoautotroph Nitrosomonas europaea.</title>
        <authorList>
            <person name="Chain P."/>
            <person name="Lamerdin J."/>
            <person name="Larimer F."/>
            <person name="Regala W."/>
            <person name="Land M."/>
            <person name="Hauser L."/>
            <person name="Hooper A."/>
            <person name="Klotz M."/>
            <person name="Norton J."/>
            <person name="Sayavedra-Soto L."/>
            <person name="Arciero D."/>
            <person name="Hommes N."/>
            <person name="Whittaker M."/>
            <person name="Arp D."/>
        </authorList>
    </citation>
    <scope>NUCLEOTIDE SEQUENCE [LARGE SCALE GENOMIC DNA]</scope>
    <source>
        <strain evidence="5">ATCC 19718 / CIP 103999 / KCTC 2705 / NBRC 14298</strain>
    </source>
</reference>
<dbReference type="PIRSF" id="PIRSF029218">
    <property type="entry name" value="ParE"/>
    <property type="match status" value="1"/>
</dbReference>
<dbReference type="EMBL" id="AL954747">
    <property type="protein sequence ID" value="CAD86025.1"/>
    <property type="molecule type" value="Genomic_DNA"/>
</dbReference>
<dbReference type="InterPro" id="IPR051803">
    <property type="entry name" value="TA_system_RelE-like_toxin"/>
</dbReference>
<dbReference type="PANTHER" id="PTHR33755">
    <property type="entry name" value="TOXIN PARE1-RELATED"/>
    <property type="match status" value="1"/>
</dbReference>
<name>Q82T19_NITEU</name>
<protein>
    <recommendedName>
        <fullName evidence="3">Toxin</fullName>
    </recommendedName>
</protein>
<accession>Q82T19</accession>
<evidence type="ECO:0000256" key="3">
    <source>
        <dbReference type="PIRNR" id="PIRNR029218"/>
    </source>
</evidence>
<keyword evidence="2" id="KW-1277">Toxin-antitoxin system</keyword>
<dbReference type="RefSeq" id="WP_011112620.1">
    <property type="nucleotide sequence ID" value="NC_004757.1"/>
</dbReference>
<keyword evidence="5" id="KW-1185">Reference proteome</keyword>
<dbReference type="Gene3D" id="3.30.2310.20">
    <property type="entry name" value="RelE-like"/>
    <property type="match status" value="1"/>
</dbReference>
<dbReference type="Pfam" id="PF05016">
    <property type="entry name" value="ParE_toxin"/>
    <property type="match status" value="1"/>
</dbReference>
<dbReference type="Proteomes" id="UP000001416">
    <property type="component" value="Chromosome"/>
</dbReference>
<dbReference type="InterPro" id="IPR028344">
    <property type="entry name" value="ParE1/4"/>
</dbReference>